<dbReference type="PROSITE" id="PS50259">
    <property type="entry name" value="G_PROTEIN_RECEP_F3_4"/>
    <property type="match status" value="1"/>
</dbReference>
<evidence type="ECO:0000256" key="4">
    <source>
        <dbReference type="ARBA" id="ARBA00022475"/>
    </source>
</evidence>
<dbReference type="GO" id="GO:0005886">
    <property type="term" value="C:plasma membrane"/>
    <property type="evidence" value="ECO:0007669"/>
    <property type="project" value="UniProtKB-SubCell"/>
</dbReference>
<evidence type="ECO:0000313" key="19">
    <source>
        <dbReference type="Proteomes" id="UP001108240"/>
    </source>
</evidence>
<evidence type="ECO:0000256" key="5">
    <source>
        <dbReference type="ARBA" id="ARBA00022692"/>
    </source>
</evidence>
<dbReference type="Pfam" id="PF01094">
    <property type="entry name" value="ANF_receptor"/>
    <property type="match status" value="1"/>
</dbReference>
<evidence type="ECO:0000256" key="8">
    <source>
        <dbReference type="ARBA" id="ARBA00023040"/>
    </source>
</evidence>
<feature type="signal peptide" evidence="16">
    <location>
        <begin position="1"/>
        <end position="24"/>
    </location>
</feature>
<evidence type="ECO:0000256" key="1">
    <source>
        <dbReference type="ARBA" id="ARBA00004651"/>
    </source>
</evidence>
<keyword evidence="9 15" id="KW-0472">Membrane</keyword>
<evidence type="ECO:0000256" key="11">
    <source>
        <dbReference type="ARBA" id="ARBA00023170"/>
    </source>
</evidence>
<feature type="transmembrane region" description="Helical" evidence="15">
    <location>
        <begin position="566"/>
        <end position="587"/>
    </location>
</feature>
<keyword evidence="11" id="KW-0675">Receptor</keyword>
<dbReference type="InterPro" id="IPR000337">
    <property type="entry name" value="GPCR_3"/>
</dbReference>
<comment type="subcellular location">
    <subcellularLocation>
        <location evidence="1">Cell membrane</location>
        <topology evidence="1">Multi-pass membrane protein</topology>
    </subcellularLocation>
</comment>
<protein>
    <recommendedName>
        <fullName evidence="14">G-protein coupled receptor family C group 6 member A</fullName>
    </recommendedName>
</protein>
<evidence type="ECO:0000256" key="7">
    <source>
        <dbReference type="ARBA" id="ARBA00022989"/>
    </source>
</evidence>
<comment type="subunit">
    <text evidence="3">Homodimer; disulfide-linked.</text>
</comment>
<dbReference type="InterPro" id="IPR011500">
    <property type="entry name" value="GPCR_3_9-Cys_dom"/>
</dbReference>
<dbReference type="PROSITE" id="PS51257">
    <property type="entry name" value="PROKAR_LIPOPROTEIN"/>
    <property type="match status" value="1"/>
</dbReference>
<dbReference type="PRINTS" id="PR00248">
    <property type="entry name" value="GPCRMGR"/>
</dbReference>
<dbReference type="PROSITE" id="PS00980">
    <property type="entry name" value="G_PROTEIN_RECEP_F3_2"/>
    <property type="match status" value="1"/>
</dbReference>
<keyword evidence="7 15" id="KW-1133">Transmembrane helix</keyword>
<dbReference type="InterPro" id="IPR038550">
    <property type="entry name" value="GPCR_3_9-Cys_sf"/>
</dbReference>
<evidence type="ECO:0000256" key="9">
    <source>
        <dbReference type="ARBA" id="ARBA00023136"/>
    </source>
</evidence>
<dbReference type="Gene3D" id="2.10.50.30">
    <property type="entry name" value="GPCR, family 3, nine cysteines domain"/>
    <property type="match status" value="1"/>
</dbReference>
<dbReference type="PANTHER" id="PTHR24061">
    <property type="entry name" value="CALCIUM-SENSING RECEPTOR-RELATED"/>
    <property type="match status" value="1"/>
</dbReference>
<dbReference type="OMA" id="FHLSIEN"/>
<dbReference type="FunFam" id="3.40.50.2300:FF:000016">
    <property type="entry name" value="Taste 1 receptor member 2"/>
    <property type="match status" value="1"/>
</dbReference>
<evidence type="ECO:0000256" key="6">
    <source>
        <dbReference type="ARBA" id="ARBA00022729"/>
    </source>
</evidence>
<sequence length="947" mass="106211">MKMYNNKLWFGLFAILGSLGGCDCRPASGSLEATQLGDFMFGGLFPVHQSFKIVNTTSNPIQHLCEKFTVSRLIQSLAMIEAVEAINNSSMLNGLTLGYKIMDTCSDVTTALQHTDIFMDKNSGRTNSLFQAVIGEYHSEVSIAVARYLTMGYMPQISYGSTAGVLSDKTRFPTFKRTVPEDDHQAKAITKILRYHNWTWIGIIATDGDYGRYAADQLEAHANDQKIYVSFRVVLPDFLNDESLDLKLNETIKKIESTSKVQVIVSFAKSHHMSCLFEKLTPNASGRFWIAGDSWATSLNVLNNRPLNEVGKILGIIPSSGNSSHFIRYLDDLDLNPDSQSNNTILQYFIRGESNKSKTTNEIRETLKKAVCPSAVFSVGLAVRFVANAIKDICSRKTCHGGFDIQRSELNDALANTMLTIDNEKYSFNKSGDLDTGYDINIWEAALENNTESVNNVTLRTVAHYMINKDSMLFLNDQQRNPLTDFTRNVISQCSPSCSPGFRKVFSEDKPICCYECVKCPENTFSNQTDARECIECPKNFWSKENPTTCTPQKAVFLSWKDTYCITILVFACLGILLTLIVLLVFLVRRDTPVVLAAGGPISILILLSLLGTFTSAILFGGKPTSIQCQTGQVLFGLSFTLCVSCILVRYFKVLLAFQNESAVIRVMKKLFLPYWIIGICVLIQCIICGLWLWLKPPKASERSVIRSELIFQCDEGDGLFFGLMLAFISLLALVCFGFAFLGRKLPQCYNEEKCISISMLIYIISWVVFAPIYVNIVHMTKYKSGVQMVVMLFSAYGILICHFMPKCYIILLKSENNTREAFKRGIREFTRHFHRSSRVDQHRAGLDRPESAFTIDSGIENIINRVYSNPYPTGTISSFHLSIENLPHEVSVSGDSLYEFSVSSGSSAEMNEESQQQLTLSGSQKLLQRIKNNRTELKRTTSVPNF</sequence>
<keyword evidence="4" id="KW-1003">Cell membrane</keyword>
<feature type="transmembrane region" description="Helical" evidence="15">
    <location>
        <begin position="787"/>
        <end position="805"/>
    </location>
</feature>
<reference evidence="18" key="2">
    <citation type="submission" date="2025-09" db="UniProtKB">
        <authorList>
            <consortium name="Ensembl"/>
        </authorList>
    </citation>
    <scope>IDENTIFICATION</scope>
</reference>
<evidence type="ECO:0000256" key="13">
    <source>
        <dbReference type="ARBA" id="ARBA00023224"/>
    </source>
</evidence>
<dbReference type="InterPro" id="IPR000068">
    <property type="entry name" value="GPCR_3_Ca_sens_rcpt-rel"/>
</dbReference>
<dbReference type="InterPro" id="IPR017978">
    <property type="entry name" value="GPCR_3_C"/>
</dbReference>
<accession>A0A8C1HPY0</accession>
<feature type="transmembrane region" description="Helical" evidence="15">
    <location>
        <begin position="720"/>
        <end position="743"/>
    </location>
</feature>
<feature type="chain" id="PRO_5039887270" description="G-protein coupled receptor family C group 6 member A" evidence="16">
    <location>
        <begin position="25"/>
        <end position="947"/>
    </location>
</feature>
<dbReference type="Pfam" id="PF00003">
    <property type="entry name" value="7tm_3"/>
    <property type="match status" value="1"/>
</dbReference>
<keyword evidence="10" id="KW-1015">Disulfide bond</keyword>
<dbReference type="InterPro" id="IPR028082">
    <property type="entry name" value="Peripla_BP_I"/>
</dbReference>
<dbReference type="Gene3D" id="3.40.50.2300">
    <property type="match status" value="2"/>
</dbReference>
<dbReference type="InterPro" id="IPR001828">
    <property type="entry name" value="ANF_lig-bd_rcpt"/>
</dbReference>
<feature type="transmembrane region" description="Helical" evidence="15">
    <location>
        <begin position="673"/>
        <end position="695"/>
    </location>
</feature>
<keyword evidence="5 15" id="KW-0812">Transmembrane</keyword>
<organism evidence="18 19">
    <name type="scientific">Cyprinus carpio carpio</name>
    <dbReference type="NCBI Taxonomy" id="630221"/>
    <lineage>
        <taxon>Eukaryota</taxon>
        <taxon>Metazoa</taxon>
        <taxon>Chordata</taxon>
        <taxon>Craniata</taxon>
        <taxon>Vertebrata</taxon>
        <taxon>Euteleostomi</taxon>
        <taxon>Actinopterygii</taxon>
        <taxon>Neopterygii</taxon>
        <taxon>Teleostei</taxon>
        <taxon>Ostariophysi</taxon>
        <taxon>Cypriniformes</taxon>
        <taxon>Cyprinidae</taxon>
        <taxon>Cyprininae</taxon>
        <taxon>Cyprinus</taxon>
    </lineage>
</organism>
<dbReference type="FunFam" id="2.10.50.30:FF:000002">
    <property type="entry name" value="Vomeronasal 2 receptor, h1"/>
    <property type="match status" value="1"/>
</dbReference>
<reference evidence="18" key="1">
    <citation type="submission" date="2025-08" db="UniProtKB">
        <authorList>
            <consortium name="Ensembl"/>
        </authorList>
    </citation>
    <scope>IDENTIFICATION</scope>
</reference>
<evidence type="ECO:0000256" key="2">
    <source>
        <dbReference type="ARBA" id="ARBA00007242"/>
    </source>
</evidence>
<feature type="transmembrane region" description="Helical" evidence="15">
    <location>
        <begin position="632"/>
        <end position="652"/>
    </location>
</feature>
<dbReference type="GO" id="GO:0004930">
    <property type="term" value="F:G protein-coupled receptor activity"/>
    <property type="evidence" value="ECO:0007669"/>
    <property type="project" value="UniProtKB-KW"/>
</dbReference>
<dbReference type="PRINTS" id="PR01176">
    <property type="entry name" value="GABABRECEPTR"/>
</dbReference>
<dbReference type="Pfam" id="PF07562">
    <property type="entry name" value="NCD3G"/>
    <property type="match status" value="1"/>
</dbReference>
<evidence type="ECO:0000256" key="12">
    <source>
        <dbReference type="ARBA" id="ARBA00023180"/>
    </source>
</evidence>
<evidence type="ECO:0000256" key="10">
    <source>
        <dbReference type="ARBA" id="ARBA00023157"/>
    </source>
</evidence>
<feature type="transmembrane region" description="Helical" evidence="15">
    <location>
        <begin position="594"/>
        <end position="620"/>
    </location>
</feature>
<dbReference type="GeneTree" id="ENSGT00940000158416"/>
<feature type="transmembrane region" description="Helical" evidence="15">
    <location>
        <begin position="755"/>
        <end position="775"/>
    </location>
</feature>
<evidence type="ECO:0000256" key="14">
    <source>
        <dbReference type="ARBA" id="ARBA00039774"/>
    </source>
</evidence>
<keyword evidence="6 16" id="KW-0732">Signal</keyword>
<keyword evidence="8" id="KW-0297">G-protein coupled receptor</keyword>
<keyword evidence="13" id="KW-0807">Transducer</keyword>
<evidence type="ECO:0000256" key="15">
    <source>
        <dbReference type="SAM" id="Phobius"/>
    </source>
</evidence>
<keyword evidence="19" id="KW-1185">Reference proteome</keyword>
<dbReference type="Ensembl" id="ENSCCRT00000072058.2">
    <property type="protein sequence ID" value="ENSCCRP00000066503.2"/>
    <property type="gene ID" value="ENSCCRG00000035815.2"/>
</dbReference>
<dbReference type="InterPro" id="IPR017979">
    <property type="entry name" value="GPCR_3_CS"/>
</dbReference>
<feature type="domain" description="G-protein coupled receptors family 3 profile" evidence="17">
    <location>
        <begin position="564"/>
        <end position="827"/>
    </location>
</feature>
<name>A0A8C1HPY0_CYPCA</name>
<evidence type="ECO:0000256" key="16">
    <source>
        <dbReference type="SAM" id="SignalP"/>
    </source>
</evidence>
<dbReference type="AlphaFoldDB" id="A0A8C1HPY0"/>
<comment type="similarity">
    <text evidence="2">Belongs to the G-protein coupled receptor 3 family.</text>
</comment>
<dbReference type="SUPFAM" id="SSF53822">
    <property type="entry name" value="Periplasmic binding protein-like I"/>
    <property type="match status" value="1"/>
</dbReference>
<evidence type="ECO:0000313" key="18">
    <source>
        <dbReference type="Ensembl" id="ENSCCRP00000066503.2"/>
    </source>
</evidence>
<keyword evidence="12" id="KW-0325">Glycoprotein</keyword>
<dbReference type="Proteomes" id="UP001108240">
    <property type="component" value="Unplaced"/>
</dbReference>
<proteinExistence type="inferred from homology"/>
<dbReference type="PANTHER" id="PTHR24061:SF5">
    <property type="entry name" value="G-PROTEIN COUPLED RECEPTOR FAMILY C GROUP 6 MEMBER A"/>
    <property type="match status" value="1"/>
</dbReference>
<evidence type="ECO:0000259" key="17">
    <source>
        <dbReference type="PROSITE" id="PS50259"/>
    </source>
</evidence>
<evidence type="ECO:0000256" key="3">
    <source>
        <dbReference type="ARBA" id="ARBA00011748"/>
    </source>
</evidence>